<feature type="compositionally biased region" description="Acidic residues" evidence="1">
    <location>
        <begin position="416"/>
        <end position="438"/>
    </location>
</feature>
<feature type="region of interest" description="Disordered" evidence="1">
    <location>
        <begin position="359"/>
        <end position="438"/>
    </location>
</feature>
<dbReference type="GO" id="GO:0005634">
    <property type="term" value="C:nucleus"/>
    <property type="evidence" value="ECO:0007669"/>
    <property type="project" value="TreeGrafter"/>
</dbReference>
<evidence type="ECO:0008006" key="4">
    <source>
        <dbReference type="Google" id="ProtNLM"/>
    </source>
</evidence>
<dbReference type="Proteomes" id="UP000054564">
    <property type="component" value="Unassembled WGS sequence"/>
</dbReference>
<protein>
    <recommendedName>
        <fullName evidence="4">DUF659 domain-containing protein</fullName>
    </recommendedName>
</protein>
<dbReference type="GO" id="GO:0006357">
    <property type="term" value="P:regulation of transcription by RNA polymerase II"/>
    <property type="evidence" value="ECO:0007669"/>
    <property type="project" value="TreeGrafter"/>
</dbReference>
<comment type="caution">
    <text evidence="2">The sequence shown here is derived from an EMBL/GenBank/DDBJ whole genome shotgun (WGS) entry which is preliminary data.</text>
</comment>
<feature type="compositionally biased region" description="Acidic residues" evidence="1">
    <location>
        <begin position="40"/>
        <end position="49"/>
    </location>
</feature>
<dbReference type="PANTHER" id="PTHR46169">
    <property type="entry name" value="DNA REPLICATION-RELATED ELEMENT FACTOR, ISOFORM A"/>
    <property type="match status" value="1"/>
</dbReference>
<sequence length="685" mass="77594">MANGRKRRKGTGSSRSSTASSPSPSNEATPKKQHRQNVQVDEESDDEPNVIDVDSATPGSPRTTKQPDTTDEEELRRAMKVYTNQKSQCYSFFNPPTTSDHKDKNGRFMIAYKCKSCGGQFNRPIYEKSPTNLSKHVDACKARQLKSQGTQKLAALGVSGTGDIDVREVPQLCAVWCAQAARPFAALGDDLHQGIIHPTVLKNLPGRKTLSRDISKLYTAVQESLIKLFKNHKGAMYLGLDAWQSPNGFDVLGTVIYQLVEEDEGGFHLEAMPLDFVRLQKNHTGKYLAETVQLIVEKFGLKDKIFGIVTDNASNNKTMIEEIKTYRWPRFKGETQWVRCFAHILNLIAQVILRPFGSHKRKKDSTTNDEEDSDKEEPDDPDQQIRLFDAGEDEDDDDDDEDDESTLNESAVATELIDDEEIELEEEDVNDLSDEDDDLDRYTSSSCKASLAKFRAISRKLNKLPNSKAHFVTICLDQDCARPHNVGRDVCTRWNSTLAQLSSIVRCSQAILEWQKDKQHGTLREYHINRDDIDLAKDLIEVLQPFYDITLQVSIRGAARIADIVVFIDQITCHLSTIISNPNDDYPPALRNACCAGLQLTNKYYTLTDCSPLYRVAMVLHPSFKDEYFKLAKWKPEWIQESIRLTREMWETHYKPLPQATNSQPPIAAPKVIFSFITRFTMHSC</sequence>
<dbReference type="SUPFAM" id="SSF53098">
    <property type="entry name" value="Ribonuclease H-like"/>
    <property type="match status" value="1"/>
</dbReference>
<proteinExistence type="predicted"/>
<feature type="compositionally biased region" description="Low complexity" evidence="1">
    <location>
        <begin position="11"/>
        <end position="25"/>
    </location>
</feature>
<organism evidence="2 3">
    <name type="scientific">Puccinia striiformis f. sp. tritici PST-78</name>
    <dbReference type="NCBI Taxonomy" id="1165861"/>
    <lineage>
        <taxon>Eukaryota</taxon>
        <taxon>Fungi</taxon>
        <taxon>Dikarya</taxon>
        <taxon>Basidiomycota</taxon>
        <taxon>Pucciniomycotina</taxon>
        <taxon>Pucciniomycetes</taxon>
        <taxon>Pucciniales</taxon>
        <taxon>Pucciniaceae</taxon>
        <taxon>Puccinia</taxon>
    </lineage>
</organism>
<dbReference type="EMBL" id="AJIL01000280">
    <property type="protein sequence ID" value="KNE90046.1"/>
    <property type="molecule type" value="Genomic_DNA"/>
</dbReference>
<reference evidence="3" key="1">
    <citation type="submission" date="2014-03" db="EMBL/GenBank/DDBJ databases">
        <title>The Genome Sequence of Puccinia striiformis f. sp. tritici PST-78.</title>
        <authorList>
            <consortium name="The Broad Institute Genome Sequencing Platform"/>
            <person name="Cuomo C."/>
            <person name="Hulbert S."/>
            <person name="Chen X."/>
            <person name="Walker B."/>
            <person name="Young S.K."/>
            <person name="Zeng Q."/>
            <person name="Gargeya S."/>
            <person name="Fitzgerald M."/>
            <person name="Haas B."/>
            <person name="Abouelleil A."/>
            <person name="Alvarado L."/>
            <person name="Arachchi H.M."/>
            <person name="Berlin A.M."/>
            <person name="Chapman S.B."/>
            <person name="Goldberg J."/>
            <person name="Griggs A."/>
            <person name="Gujja S."/>
            <person name="Hansen M."/>
            <person name="Howarth C."/>
            <person name="Imamovic A."/>
            <person name="Larimer J."/>
            <person name="McCowan C."/>
            <person name="Montmayeur A."/>
            <person name="Murphy C."/>
            <person name="Neiman D."/>
            <person name="Pearson M."/>
            <person name="Priest M."/>
            <person name="Roberts A."/>
            <person name="Saif S."/>
            <person name="Shea T."/>
            <person name="Sisk P."/>
            <person name="Sykes S."/>
            <person name="Wortman J."/>
            <person name="Nusbaum C."/>
            <person name="Birren B."/>
        </authorList>
    </citation>
    <scope>NUCLEOTIDE SEQUENCE [LARGE SCALE GENOMIC DNA]</scope>
    <source>
        <strain evidence="3">race PST-78</strain>
    </source>
</reference>
<gene>
    <name evidence="2" type="ORF">PSTG_16491</name>
</gene>
<feature type="compositionally biased region" description="Polar residues" evidence="1">
    <location>
        <begin position="57"/>
        <end position="67"/>
    </location>
</feature>
<feature type="region of interest" description="Disordered" evidence="1">
    <location>
        <begin position="1"/>
        <end position="73"/>
    </location>
</feature>
<dbReference type="PANTHER" id="PTHR46169:SF15">
    <property type="entry name" value="INNER CENTROMERE PROTEIN A-LIKE ISOFORM X1-RELATED"/>
    <property type="match status" value="1"/>
</dbReference>
<dbReference type="InterPro" id="IPR012337">
    <property type="entry name" value="RNaseH-like_sf"/>
</dbReference>
<evidence type="ECO:0000256" key="1">
    <source>
        <dbReference type="SAM" id="MobiDB-lite"/>
    </source>
</evidence>
<feature type="compositionally biased region" description="Acidic residues" evidence="1">
    <location>
        <begin position="390"/>
        <end position="406"/>
    </location>
</feature>
<feature type="compositionally biased region" description="Acidic residues" evidence="1">
    <location>
        <begin position="367"/>
        <end position="382"/>
    </location>
</feature>
<keyword evidence="3" id="KW-1185">Reference proteome</keyword>
<evidence type="ECO:0000313" key="3">
    <source>
        <dbReference type="Proteomes" id="UP000054564"/>
    </source>
</evidence>
<feature type="compositionally biased region" description="Basic residues" evidence="1">
    <location>
        <begin position="1"/>
        <end position="10"/>
    </location>
</feature>
<name>A0A0L0UT10_9BASI</name>
<evidence type="ECO:0000313" key="2">
    <source>
        <dbReference type="EMBL" id="KNE90046.1"/>
    </source>
</evidence>
<dbReference type="InterPro" id="IPR052717">
    <property type="entry name" value="Vacuolar_transposase_reg"/>
</dbReference>
<dbReference type="STRING" id="1165861.A0A0L0UT10"/>
<accession>A0A0L0UT10</accession>
<dbReference type="AlphaFoldDB" id="A0A0L0UT10"/>